<dbReference type="AlphaFoldDB" id="A0AAD7KF25"/>
<dbReference type="SUPFAM" id="SSF47240">
    <property type="entry name" value="Ferritin-like"/>
    <property type="match status" value="1"/>
</dbReference>
<dbReference type="EMBL" id="JARJLG010000004">
    <property type="protein sequence ID" value="KAJ7781837.1"/>
    <property type="molecule type" value="Genomic_DNA"/>
</dbReference>
<evidence type="ECO:0000313" key="3">
    <source>
        <dbReference type="Proteomes" id="UP001215280"/>
    </source>
</evidence>
<dbReference type="Pfam" id="PF13668">
    <property type="entry name" value="Ferritin_2"/>
    <property type="match status" value="1"/>
</dbReference>
<organism evidence="2 3">
    <name type="scientific">Mycena maculata</name>
    <dbReference type="NCBI Taxonomy" id="230809"/>
    <lineage>
        <taxon>Eukaryota</taxon>
        <taxon>Fungi</taxon>
        <taxon>Dikarya</taxon>
        <taxon>Basidiomycota</taxon>
        <taxon>Agaricomycotina</taxon>
        <taxon>Agaricomycetes</taxon>
        <taxon>Agaricomycetidae</taxon>
        <taxon>Agaricales</taxon>
        <taxon>Marasmiineae</taxon>
        <taxon>Mycenaceae</taxon>
        <taxon>Mycena</taxon>
    </lineage>
</organism>
<gene>
    <name evidence="2" type="ORF">DFH07DRAFT_1055406</name>
</gene>
<proteinExistence type="predicted"/>
<dbReference type="InterPro" id="IPR009078">
    <property type="entry name" value="Ferritin-like_SF"/>
</dbReference>
<reference evidence="2" key="1">
    <citation type="submission" date="2023-03" db="EMBL/GenBank/DDBJ databases">
        <title>Massive genome expansion in bonnet fungi (Mycena s.s.) driven by repeated elements and novel gene families across ecological guilds.</title>
        <authorList>
            <consortium name="Lawrence Berkeley National Laboratory"/>
            <person name="Harder C.B."/>
            <person name="Miyauchi S."/>
            <person name="Viragh M."/>
            <person name="Kuo A."/>
            <person name="Thoen E."/>
            <person name="Andreopoulos B."/>
            <person name="Lu D."/>
            <person name="Skrede I."/>
            <person name="Drula E."/>
            <person name="Henrissat B."/>
            <person name="Morin E."/>
            <person name="Kohler A."/>
            <person name="Barry K."/>
            <person name="LaButti K."/>
            <person name="Morin E."/>
            <person name="Salamov A."/>
            <person name="Lipzen A."/>
            <person name="Mereny Z."/>
            <person name="Hegedus B."/>
            <person name="Baldrian P."/>
            <person name="Stursova M."/>
            <person name="Weitz H."/>
            <person name="Taylor A."/>
            <person name="Grigoriev I.V."/>
            <person name="Nagy L.G."/>
            <person name="Martin F."/>
            <person name="Kauserud H."/>
        </authorList>
    </citation>
    <scope>NUCLEOTIDE SEQUENCE</scope>
    <source>
        <strain evidence="2">CBHHK188m</strain>
    </source>
</reference>
<dbReference type="InterPro" id="IPR039254">
    <property type="entry name" value="Rds1"/>
</dbReference>
<dbReference type="Gene3D" id="1.20.1260.10">
    <property type="match status" value="1"/>
</dbReference>
<keyword evidence="1" id="KW-0732">Signal</keyword>
<protein>
    <submittedName>
        <fullName evidence="2">Ferritin-like domain-containing protein</fullName>
    </submittedName>
</protein>
<keyword evidence="3" id="KW-1185">Reference proteome</keyword>
<dbReference type="InterPro" id="IPR012347">
    <property type="entry name" value="Ferritin-like"/>
</dbReference>
<dbReference type="PANTHER" id="PTHR38705:SF1">
    <property type="entry name" value="PROTEIN RDS1"/>
    <property type="match status" value="1"/>
</dbReference>
<comment type="caution">
    <text evidence="2">The sequence shown here is derived from an EMBL/GenBank/DDBJ whole genome shotgun (WGS) entry which is preliminary data.</text>
</comment>
<accession>A0AAD7KF25</accession>
<name>A0AAD7KF25_9AGAR</name>
<evidence type="ECO:0000256" key="1">
    <source>
        <dbReference type="SAM" id="SignalP"/>
    </source>
</evidence>
<dbReference type="Proteomes" id="UP001215280">
    <property type="component" value="Unassembled WGS sequence"/>
</dbReference>
<feature type="chain" id="PRO_5041913049" evidence="1">
    <location>
        <begin position="23"/>
        <end position="297"/>
    </location>
</feature>
<sequence length="297" mass="31333">MKTTIATLVLALGAAAVPLVKRDDMIDDTTILNFALTLEHLENAFYSGALAKFNERNFEAAGLPSWARGRFAEIAAHEAAHVAFLTDTLGANATQACNYSFPYTDPKSFVGLSQALEGVGVSAYIGAAQFISNEDYLTAAASVLATEARHASWVASAINKYAGWSGALDVPLGLNQVYSLAATFITSCPSTNPSLPVKAFPTLTTTTTRYSPGKKITLVYTPATPVPAGTPLYAAFYTGLAVEYAPIVDSTVVIPMDLRGQVYTAVTTSNGTISDGNTVAGLLILLLEFDSHGKLMM</sequence>
<evidence type="ECO:0000313" key="2">
    <source>
        <dbReference type="EMBL" id="KAJ7781837.1"/>
    </source>
</evidence>
<dbReference type="PANTHER" id="PTHR38705">
    <property type="entry name" value="PROTEIN RDS1"/>
    <property type="match status" value="1"/>
</dbReference>
<feature type="signal peptide" evidence="1">
    <location>
        <begin position="1"/>
        <end position="22"/>
    </location>
</feature>